<dbReference type="AlphaFoldDB" id="A0A1H8K0P4"/>
<evidence type="ECO:0000313" key="1">
    <source>
        <dbReference type="EMBL" id="SEN86008.1"/>
    </source>
</evidence>
<protein>
    <submittedName>
        <fullName evidence="1">Uncharacterized protein</fullName>
    </submittedName>
</protein>
<proteinExistence type="predicted"/>
<evidence type="ECO:0000313" key="2">
    <source>
        <dbReference type="Proteomes" id="UP000198942"/>
    </source>
</evidence>
<name>A0A1H8K0P4_9SPHI</name>
<gene>
    <name evidence="1" type="ORF">SAMN05192574_104379</name>
</gene>
<dbReference type="Proteomes" id="UP000198942">
    <property type="component" value="Unassembled WGS sequence"/>
</dbReference>
<accession>A0A1H8K0P4</accession>
<organism evidence="1 2">
    <name type="scientific">Mucilaginibacter gossypiicola</name>
    <dbReference type="NCBI Taxonomy" id="551995"/>
    <lineage>
        <taxon>Bacteria</taxon>
        <taxon>Pseudomonadati</taxon>
        <taxon>Bacteroidota</taxon>
        <taxon>Sphingobacteriia</taxon>
        <taxon>Sphingobacteriales</taxon>
        <taxon>Sphingobacteriaceae</taxon>
        <taxon>Mucilaginibacter</taxon>
    </lineage>
</organism>
<dbReference type="EMBL" id="FOCL01000004">
    <property type="protein sequence ID" value="SEN86008.1"/>
    <property type="molecule type" value="Genomic_DNA"/>
</dbReference>
<keyword evidence="2" id="KW-1185">Reference proteome</keyword>
<dbReference type="STRING" id="551995.SAMN05192574_104379"/>
<sequence>MAYMYRVYTAIIFHKFNVNKKNSKTDILLSNNNLTNGHKKKPPGKYRKAYHIFRKAILITTLLPKYYGS</sequence>
<reference evidence="2" key="1">
    <citation type="submission" date="2016-10" db="EMBL/GenBank/DDBJ databases">
        <authorList>
            <person name="Varghese N."/>
            <person name="Submissions S."/>
        </authorList>
    </citation>
    <scope>NUCLEOTIDE SEQUENCE [LARGE SCALE GENOMIC DNA]</scope>
    <source>
        <strain evidence="2">Gh-48</strain>
    </source>
</reference>